<accession>A0A1H6H5U9</accession>
<dbReference type="AlphaFoldDB" id="A0A1H6H5U9"/>
<name>A0A1H6H5U9_CHRCI</name>
<dbReference type="EMBL" id="FNWQ01000001">
    <property type="protein sequence ID" value="SEH29595.1"/>
    <property type="molecule type" value="Genomic_DNA"/>
</dbReference>
<evidence type="ECO:0000313" key="1">
    <source>
        <dbReference type="EMBL" id="SEH29595.1"/>
    </source>
</evidence>
<protein>
    <submittedName>
        <fullName evidence="1">GLPGLI family protein</fullName>
    </submittedName>
</protein>
<organism evidence="1 2">
    <name type="scientific">Chryseobacterium culicis</name>
    <dbReference type="NCBI Taxonomy" id="680127"/>
    <lineage>
        <taxon>Bacteria</taxon>
        <taxon>Pseudomonadati</taxon>
        <taxon>Bacteroidota</taxon>
        <taxon>Flavobacteriia</taxon>
        <taxon>Flavobacteriales</taxon>
        <taxon>Weeksellaceae</taxon>
        <taxon>Chryseobacterium group</taxon>
        <taxon>Chryseobacterium</taxon>
    </lineage>
</organism>
<dbReference type="RefSeq" id="WP_089690267.1">
    <property type="nucleotide sequence ID" value="NZ_DALZIY010000001.1"/>
</dbReference>
<dbReference type="NCBIfam" id="TIGR01200">
    <property type="entry name" value="GLPGLI"/>
    <property type="match status" value="1"/>
</dbReference>
<gene>
    <name evidence="1" type="ORF">SAMN05421593_1105</name>
</gene>
<dbReference type="Proteomes" id="UP000198561">
    <property type="component" value="Unassembled WGS sequence"/>
</dbReference>
<proteinExistence type="predicted"/>
<reference evidence="1 2" key="1">
    <citation type="submission" date="2016-10" db="EMBL/GenBank/DDBJ databases">
        <authorList>
            <person name="de Groot N.N."/>
        </authorList>
    </citation>
    <scope>NUCLEOTIDE SEQUENCE [LARGE SCALE GENOMIC DNA]</scope>
    <source>
        <strain evidence="1 2">DSM 23031</strain>
    </source>
</reference>
<dbReference type="OrthoDB" id="1440774at2"/>
<sequence>MFKYFSIILLISFTCLFSQQKANTSISELQVQYEYSFVRDTTDINPNHRFKELMLLDFNPNSSVFYSQQYAAAREAVKKATFAAQTSSNVEIKASDLPKYKVGYSVYREGSKIYFTSNINRDFFTFENTYLDWNTNFKEVRTILGYKCNKATTKFGNRVYTAWYAKDIPVSEGPYRFKGLTGLILEISDENKYHSFTAIGIEKKAIEIAPLQKGIPVTKEQYIKKREEFKNNPYPQSKTLTKERRDQMIETFKKDNNPIEN</sequence>
<dbReference type="Pfam" id="PF22252">
    <property type="entry name" value="PNGase_F-II_N"/>
    <property type="match status" value="1"/>
</dbReference>
<evidence type="ECO:0000313" key="2">
    <source>
        <dbReference type="Proteomes" id="UP000198561"/>
    </source>
</evidence>
<dbReference type="STRING" id="680127.SAMN05421593_1105"/>
<dbReference type="InterPro" id="IPR005901">
    <property type="entry name" value="GLPGLI"/>
</dbReference>